<reference evidence="2 3" key="1">
    <citation type="submission" date="2024-07" db="EMBL/GenBank/DDBJ databases">
        <title>Section-level genome sequencing and comparative genomics of Aspergillus sections Usti and Cavernicolus.</title>
        <authorList>
            <consortium name="Lawrence Berkeley National Laboratory"/>
            <person name="Nybo J.L."/>
            <person name="Vesth T.C."/>
            <person name="Theobald S."/>
            <person name="Frisvad J.C."/>
            <person name="Larsen T.O."/>
            <person name="Kjaerboelling I."/>
            <person name="Rothschild-Mancinelli K."/>
            <person name="Lyhne E.K."/>
            <person name="Kogle M.E."/>
            <person name="Barry K."/>
            <person name="Clum A."/>
            <person name="Na H."/>
            <person name="Ledsgaard L."/>
            <person name="Lin J."/>
            <person name="Lipzen A."/>
            <person name="Kuo A."/>
            <person name="Riley R."/>
            <person name="Mondo S."/>
            <person name="Labutti K."/>
            <person name="Haridas S."/>
            <person name="Pangalinan J."/>
            <person name="Salamov A.A."/>
            <person name="Simmons B.A."/>
            <person name="Magnuson J.K."/>
            <person name="Chen J."/>
            <person name="Drula E."/>
            <person name="Henrissat B."/>
            <person name="Wiebenga A."/>
            <person name="Lubbers R.J."/>
            <person name="Gomes A.C."/>
            <person name="Macurrencykelacurrency M.R."/>
            <person name="Stajich J."/>
            <person name="Grigoriev I.V."/>
            <person name="Mortensen U.H."/>
            <person name="De Vries R.P."/>
            <person name="Baker S.E."/>
            <person name="Andersen M.R."/>
        </authorList>
    </citation>
    <scope>NUCLEOTIDE SEQUENCE [LARGE SCALE GENOMIC DNA]</scope>
    <source>
        <strain evidence="2 3">CBS 449.75</strain>
    </source>
</reference>
<proteinExistence type="predicted"/>
<gene>
    <name evidence="2" type="ORF">BJX67DRAFT_224046</name>
</gene>
<sequence length="561" mass="61506">MEIKRKPVPLLSAVEYGVVQRPLTPNPPPYSPYAACTPSSPSPHSPHTPRSPRSSPPPPSSTSSLQPPHPLPRHRSQPNLRSLPQSQQSPPTPRAETSLPAPSDPEKPSFYADARHFLGGLIHHPSESTKHYSILRHSHGVIFYRGPATSVTVSIFADTPLPADRSLWLQCKGWTGKTGMRAKALFRLHDDWVNVSPSVAVRADQVEPMKERAWQRDIAKFYKKASARVRDTHRLRETVVARIPPDAEDGYFQLILCQAEKKVLCRSPVFRILSASMDPSSLRGASLTTMPLEIGALVVGRYAQAMASRTVAPVTAAAQAAAAPYRPGRLQETALTTAYEASGIGARNAAPDANAPPSIENGPQVPYPLDFTARPVKLLDPTGMSMKIPSDIQDKLRGFFFGWAHAPDQPWQMCILSVRAWDGSTATEPISLSHTTRKVAVLRLLHDSIPAPPPTLTVRLLGFLRPDVLPRSARTERDLAAARETAAEAARLADTYDAEYTQAILEHPLWTPDATSSRRGWLDRTKDGAGNVLTRGQKMIERMGVRSGLEQDSVGGYYIVR</sequence>
<keyword evidence="3" id="KW-1185">Reference proteome</keyword>
<comment type="caution">
    <text evidence="2">The sequence shown here is derived from an EMBL/GenBank/DDBJ whole genome shotgun (WGS) entry which is preliminary data.</text>
</comment>
<dbReference type="Proteomes" id="UP001610432">
    <property type="component" value="Unassembled WGS sequence"/>
</dbReference>
<dbReference type="EMBL" id="JBFXLQ010000041">
    <property type="protein sequence ID" value="KAL2864371.1"/>
    <property type="molecule type" value="Genomic_DNA"/>
</dbReference>
<dbReference type="RefSeq" id="XP_070883350.1">
    <property type="nucleotide sequence ID" value="XM_071025795.1"/>
</dbReference>
<evidence type="ECO:0000313" key="2">
    <source>
        <dbReference type="EMBL" id="KAL2864371.1"/>
    </source>
</evidence>
<dbReference type="GeneID" id="98140867"/>
<evidence type="ECO:0000313" key="3">
    <source>
        <dbReference type="Proteomes" id="UP001610432"/>
    </source>
</evidence>
<name>A0ABR4LIS8_9EURO</name>
<feature type="region of interest" description="Disordered" evidence="1">
    <location>
        <begin position="20"/>
        <end position="110"/>
    </location>
</feature>
<protein>
    <recommendedName>
        <fullName evidence="4">LipA and NB-ARC domain protein</fullName>
    </recommendedName>
</protein>
<accession>A0ABR4LIS8</accession>
<evidence type="ECO:0000256" key="1">
    <source>
        <dbReference type="SAM" id="MobiDB-lite"/>
    </source>
</evidence>
<feature type="compositionally biased region" description="Low complexity" evidence="1">
    <location>
        <begin position="77"/>
        <end position="89"/>
    </location>
</feature>
<organism evidence="2 3">
    <name type="scientific">Aspergillus lucknowensis</name>
    <dbReference type="NCBI Taxonomy" id="176173"/>
    <lineage>
        <taxon>Eukaryota</taxon>
        <taxon>Fungi</taxon>
        <taxon>Dikarya</taxon>
        <taxon>Ascomycota</taxon>
        <taxon>Pezizomycotina</taxon>
        <taxon>Eurotiomycetes</taxon>
        <taxon>Eurotiomycetidae</taxon>
        <taxon>Eurotiales</taxon>
        <taxon>Aspergillaceae</taxon>
        <taxon>Aspergillus</taxon>
        <taxon>Aspergillus subgen. Nidulantes</taxon>
    </lineage>
</organism>
<evidence type="ECO:0008006" key="4">
    <source>
        <dbReference type="Google" id="ProtNLM"/>
    </source>
</evidence>